<evidence type="ECO:0000256" key="1">
    <source>
        <dbReference type="SAM" id="MobiDB-lite"/>
    </source>
</evidence>
<dbReference type="SUPFAM" id="SSF50729">
    <property type="entry name" value="PH domain-like"/>
    <property type="match status" value="1"/>
</dbReference>
<keyword evidence="4" id="KW-1185">Reference proteome</keyword>
<dbReference type="Gene3D" id="2.30.29.30">
    <property type="entry name" value="Pleckstrin-homology domain (PH domain)/Phosphotyrosine-binding domain (PTB)"/>
    <property type="match status" value="1"/>
</dbReference>
<feature type="region of interest" description="Disordered" evidence="1">
    <location>
        <begin position="1"/>
        <end position="85"/>
    </location>
</feature>
<name>A0AAF0F864_9BASI</name>
<protein>
    <recommendedName>
        <fullName evidence="2">Pleckstrin homology domain-containing protein</fullName>
    </recommendedName>
</protein>
<dbReference type="CDD" id="cd00821">
    <property type="entry name" value="PH"/>
    <property type="match status" value="1"/>
</dbReference>
<organism evidence="3 4">
    <name type="scientific">Malassezia japonica</name>
    <dbReference type="NCBI Taxonomy" id="223818"/>
    <lineage>
        <taxon>Eukaryota</taxon>
        <taxon>Fungi</taxon>
        <taxon>Dikarya</taxon>
        <taxon>Basidiomycota</taxon>
        <taxon>Ustilaginomycotina</taxon>
        <taxon>Malasseziomycetes</taxon>
        <taxon>Malasseziales</taxon>
        <taxon>Malasseziaceae</taxon>
        <taxon>Malassezia</taxon>
    </lineage>
</organism>
<accession>A0AAF0F864</accession>
<evidence type="ECO:0000259" key="2">
    <source>
        <dbReference type="Pfam" id="PF15410"/>
    </source>
</evidence>
<gene>
    <name evidence="3" type="ORF">MJAP1_003039</name>
</gene>
<dbReference type="Pfam" id="PF15410">
    <property type="entry name" value="PH_9"/>
    <property type="match status" value="1"/>
</dbReference>
<feature type="domain" description="Pleckstrin homology" evidence="2">
    <location>
        <begin position="97"/>
        <end position="193"/>
    </location>
</feature>
<dbReference type="InterPro" id="IPR041681">
    <property type="entry name" value="PH_9"/>
</dbReference>
<dbReference type="Proteomes" id="UP001217754">
    <property type="component" value="Chromosome 5"/>
</dbReference>
<proteinExistence type="predicted"/>
<feature type="compositionally biased region" description="Polar residues" evidence="1">
    <location>
        <begin position="1"/>
        <end position="20"/>
    </location>
</feature>
<evidence type="ECO:0000313" key="3">
    <source>
        <dbReference type="EMBL" id="WFD40057.1"/>
    </source>
</evidence>
<dbReference type="RefSeq" id="XP_060122954.1">
    <property type="nucleotide sequence ID" value="XM_060266971.1"/>
</dbReference>
<dbReference type="GeneID" id="85226690"/>
<dbReference type="EMBL" id="CP119962">
    <property type="protein sequence ID" value="WFD40057.1"/>
    <property type="molecule type" value="Genomic_DNA"/>
</dbReference>
<evidence type="ECO:0000313" key="4">
    <source>
        <dbReference type="Proteomes" id="UP001217754"/>
    </source>
</evidence>
<dbReference type="InterPro" id="IPR011993">
    <property type="entry name" value="PH-like_dom_sf"/>
</dbReference>
<reference evidence="3" key="1">
    <citation type="submission" date="2023-03" db="EMBL/GenBank/DDBJ databases">
        <title>Mating type loci evolution in Malassezia.</title>
        <authorList>
            <person name="Coelho M.A."/>
        </authorList>
    </citation>
    <scope>NUCLEOTIDE SEQUENCE</scope>
    <source>
        <strain evidence="3">CBS 9431</strain>
    </source>
</reference>
<dbReference type="AlphaFoldDB" id="A0AAF0F864"/>
<sequence>MSLPTRSSFVLETRPVTSLGTRALEPEASGSPVGPSADLSLVDARPPERAAQNTTFRPAPLPKSQSSVRKSPSVPAIATPPPRHLRGYLAHTSLGAKRRFRPRASAVYWAELRNGSLRLYETDEGPYKDETSDEGAVEHYALVHTLAKLVPVVTPGMHHAFDLVLADSTVRRFQASDDGETRRWAELCNLCAAEQSCIPQQDEPSHTNFGWNEVGRAPSPPLAPRKPWRALVRLFRSSRSEPREQLSDWVVPSAPLWPSDREPQVQCTQLARHKANLEQALSEHTQVRQAMLELWGSNAAARQKALENWDRRYSYLTHELHKFSTYHTTLAHALAAARSVRTDPL</sequence>